<comment type="caution">
    <text evidence="1">The sequence shown here is derived from an EMBL/GenBank/DDBJ whole genome shotgun (WGS) entry which is preliminary data.</text>
</comment>
<evidence type="ECO:0000313" key="1">
    <source>
        <dbReference type="EMBL" id="KAK7083500.1"/>
    </source>
</evidence>
<organism evidence="1 2">
    <name type="scientific">Halocaridina rubra</name>
    <name type="common">Hawaiian red shrimp</name>
    <dbReference type="NCBI Taxonomy" id="373956"/>
    <lineage>
        <taxon>Eukaryota</taxon>
        <taxon>Metazoa</taxon>
        <taxon>Ecdysozoa</taxon>
        <taxon>Arthropoda</taxon>
        <taxon>Crustacea</taxon>
        <taxon>Multicrustacea</taxon>
        <taxon>Malacostraca</taxon>
        <taxon>Eumalacostraca</taxon>
        <taxon>Eucarida</taxon>
        <taxon>Decapoda</taxon>
        <taxon>Pleocyemata</taxon>
        <taxon>Caridea</taxon>
        <taxon>Atyoidea</taxon>
        <taxon>Atyidae</taxon>
        <taxon>Halocaridina</taxon>
    </lineage>
</organism>
<dbReference type="Proteomes" id="UP001381693">
    <property type="component" value="Unassembled WGS sequence"/>
</dbReference>
<dbReference type="EMBL" id="JAXCGZ010002913">
    <property type="protein sequence ID" value="KAK7083500.1"/>
    <property type="molecule type" value="Genomic_DNA"/>
</dbReference>
<name>A0AAN9AEI6_HALRR</name>
<gene>
    <name evidence="1" type="ORF">SK128_020579</name>
</gene>
<sequence length="51" mass="6044">RGKIKSARIGAELKIEPLLDDIERNKLRWYGHVMRMDDDGISKKYSMRQPQ</sequence>
<dbReference type="AlphaFoldDB" id="A0AAN9AEI6"/>
<evidence type="ECO:0000313" key="2">
    <source>
        <dbReference type="Proteomes" id="UP001381693"/>
    </source>
</evidence>
<keyword evidence="2" id="KW-1185">Reference proteome</keyword>
<feature type="non-terminal residue" evidence="1">
    <location>
        <position position="51"/>
    </location>
</feature>
<reference evidence="1 2" key="1">
    <citation type="submission" date="2023-11" db="EMBL/GenBank/DDBJ databases">
        <title>Halocaridina rubra genome assembly.</title>
        <authorList>
            <person name="Smith C."/>
        </authorList>
    </citation>
    <scope>NUCLEOTIDE SEQUENCE [LARGE SCALE GENOMIC DNA]</scope>
    <source>
        <strain evidence="1">EP-1</strain>
        <tissue evidence="1">Whole</tissue>
    </source>
</reference>
<protein>
    <submittedName>
        <fullName evidence="1">Uncharacterized protein</fullName>
    </submittedName>
</protein>
<accession>A0AAN9AEI6</accession>
<proteinExistence type="predicted"/>
<feature type="non-terminal residue" evidence="1">
    <location>
        <position position="1"/>
    </location>
</feature>